<accession>A0A0E9RMZ5</accession>
<sequence>MAMYLSMDMAHIILRPAKKKNRRMNPEY</sequence>
<dbReference type="AlphaFoldDB" id="A0A0E9RMZ5"/>
<evidence type="ECO:0000313" key="1">
    <source>
        <dbReference type="EMBL" id="JAH30454.1"/>
    </source>
</evidence>
<proteinExistence type="predicted"/>
<protein>
    <submittedName>
        <fullName evidence="1">Uncharacterized protein</fullName>
    </submittedName>
</protein>
<organism evidence="1">
    <name type="scientific">Anguilla anguilla</name>
    <name type="common">European freshwater eel</name>
    <name type="synonym">Muraena anguilla</name>
    <dbReference type="NCBI Taxonomy" id="7936"/>
    <lineage>
        <taxon>Eukaryota</taxon>
        <taxon>Metazoa</taxon>
        <taxon>Chordata</taxon>
        <taxon>Craniata</taxon>
        <taxon>Vertebrata</taxon>
        <taxon>Euteleostomi</taxon>
        <taxon>Actinopterygii</taxon>
        <taxon>Neopterygii</taxon>
        <taxon>Teleostei</taxon>
        <taxon>Anguilliformes</taxon>
        <taxon>Anguillidae</taxon>
        <taxon>Anguilla</taxon>
    </lineage>
</organism>
<reference evidence="1" key="1">
    <citation type="submission" date="2014-11" db="EMBL/GenBank/DDBJ databases">
        <authorList>
            <person name="Amaro Gonzalez C."/>
        </authorList>
    </citation>
    <scope>NUCLEOTIDE SEQUENCE</scope>
</reference>
<reference evidence="1" key="2">
    <citation type="journal article" date="2015" name="Fish Shellfish Immunol.">
        <title>Early steps in the European eel (Anguilla anguilla)-Vibrio vulnificus interaction in the gills: Role of the RtxA13 toxin.</title>
        <authorList>
            <person name="Callol A."/>
            <person name="Pajuelo D."/>
            <person name="Ebbesson L."/>
            <person name="Teles M."/>
            <person name="MacKenzie S."/>
            <person name="Amaro C."/>
        </authorList>
    </citation>
    <scope>NUCLEOTIDE SEQUENCE</scope>
</reference>
<dbReference type="EMBL" id="GBXM01078123">
    <property type="protein sequence ID" value="JAH30454.1"/>
    <property type="molecule type" value="Transcribed_RNA"/>
</dbReference>
<name>A0A0E9RMZ5_ANGAN</name>